<dbReference type="RefSeq" id="WP_039233588.1">
    <property type="nucleotide sequence ID" value="NZ_JWIQ02000021.1"/>
</dbReference>
<evidence type="ECO:0000313" key="1">
    <source>
        <dbReference type="EMBL" id="KKB40504.1"/>
    </source>
</evidence>
<reference evidence="1" key="1">
    <citation type="submission" date="2015-02" db="EMBL/GenBank/DDBJ databases">
        <title>Genome Assembly of Bacillaceae bacterium MTCC 8252.</title>
        <authorList>
            <person name="Verma A."/>
            <person name="Khatri I."/>
            <person name="Mual P."/>
            <person name="Subramanian S."/>
            <person name="Krishnamurthi S."/>
        </authorList>
    </citation>
    <scope>NUCLEOTIDE SEQUENCE [LARGE SCALE GENOMIC DNA]</scope>
    <source>
        <strain evidence="1">MTCC 8252</strain>
    </source>
</reference>
<name>A0A0F5HQN6_BACTR</name>
<evidence type="ECO:0000313" key="2">
    <source>
        <dbReference type="Proteomes" id="UP000031563"/>
    </source>
</evidence>
<comment type="caution">
    <text evidence="1">The sequence shown here is derived from an EMBL/GenBank/DDBJ whole genome shotgun (WGS) entry which is preliminary data.</text>
</comment>
<dbReference type="OrthoDB" id="1932566at2"/>
<keyword evidence="2" id="KW-1185">Reference proteome</keyword>
<dbReference type="EMBL" id="JWIR02000029">
    <property type="protein sequence ID" value="KKB40504.1"/>
    <property type="molecule type" value="Genomic_DNA"/>
</dbReference>
<sequence>MRRLSAILIITVTTLLLVAVSGIVAIQSYVQAQEEKGVNPLAAIFGEPKPDHSQKVGGDIISSLEFPADVTEDFVINTMHKMTHQKVKADQKWGAVEMTPENIEKIYKTLQNSDFVHKKDLFSIAERWRAGDFSKADSDHNFLWRLQGGNVGKAEGLMSEEEERLFIENNFRKDKQ</sequence>
<accession>A0A0F5HQN6</accession>
<accession>A0A0F5I496</accession>
<gene>
    <name evidence="1" type="ORF">QY95_01499</name>
</gene>
<dbReference type="InterPro" id="IPR046208">
    <property type="entry name" value="DUF6241"/>
</dbReference>
<evidence type="ECO:0008006" key="3">
    <source>
        <dbReference type="Google" id="ProtNLM"/>
    </source>
</evidence>
<dbReference type="Proteomes" id="UP000031563">
    <property type="component" value="Unassembled WGS sequence"/>
</dbReference>
<dbReference type="Pfam" id="PF19754">
    <property type="entry name" value="DUF6241"/>
    <property type="match status" value="1"/>
</dbReference>
<proteinExistence type="predicted"/>
<organism evidence="1 2">
    <name type="scientific">Bacillus thermotolerans</name>
    <name type="common">Quasibacillus thermotolerans</name>
    <dbReference type="NCBI Taxonomy" id="1221996"/>
    <lineage>
        <taxon>Bacteria</taxon>
        <taxon>Bacillati</taxon>
        <taxon>Bacillota</taxon>
        <taxon>Bacilli</taxon>
        <taxon>Bacillales</taxon>
        <taxon>Bacillaceae</taxon>
        <taxon>Bacillus</taxon>
    </lineage>
</organism>
<protein>
    <recommendedName>
        <fullName evidence="3">PRK06770 family protein</fullName>
    </recommendedName>
</protein>
<dbReference type="AlphaFoldDB" id="A0A0F5HQN6"/>